<dbReference type="Proteomes" id="UP000286680">
    <property type="component" value="Unassembled WGS sequence"/>
</dbReference>
<proteinExistence type="predicted"/>
<organism evidence="4 5">
    <name type="scientific">Idiomarina aquatica</name>
    <dbReference type="NCBI Taxonomy" id="1327752"/>
    <lineage>
        <taxon>Bacteria</taxon>
        <taxon>Pseudomonadati</taxon>
        <taxon>Pseudomonadota</taxon>
        <taxon>Gammaproteobacteria</taxon>
        <taxon>Alteromonadales</taxon>
        <taxon>Idiomarinaceae</taxon>
        <taxon>Idiomarina</taxon>
    </lineage>
</organism>
<dbReference type="AlphaFoldDB" id="A0AA94JE47"/>
<sequence>MSQVNTISETSTANRIAHYFSKAAADYTRHHAIQQTVGGQLLERLQPVAGRLLDIGCGPASFYLQLSALAAQYYGVDVAAGMLEQARRQTPVTVPLLQGSAERLPFAADQFDACFANLSLQWCARLESAIAEMQRVLKGNGQALFNLPVAGTFAELKRSWETVDQHPHTQSFKTVDDVADCLARAGVNDYDVELATHTQYFVDTRALLQSIKGVGASFVERSQQPGLMTPRRFANFSKHYERFRTDQGLPLTWVIMSIKFNKQINN</sequence>
<dbReference type="InterPro" id="IPR050602">
    <property type="entry name" value="Malonyl-ACP_OMT"/>
</dbReference>
<keyword evidence="1" id="KW-0489">Methyltransferase</keyword>
<dbReference type="Pfam" id="PF08241">
    <property type="entry name" value="Methyltransf_11"/>
    <property type="match status" value="1"/>
</dbReference>
<name>A0AA94JE47_9GAMM</name>
<dbReference type="Gene3D" id="3.40.50.150">
    <property type="entry name" value="Vaccinia Virus protein VP39"/>
    <property type="match status" value="1"/>
</dbReference>
<dbReference type="GO" id="GO:0008757">
    <property type="term" value="F:S-adenosylmethionine-dependent methyltransferase activity"/>
    <property type="evidence" value="ECO:0007669"/>
    <property type="project" value="InterPro"/>
</dbReference>
<evidence type="ECO:0000259" key="3">
    <source>
        <dbReference type="Pfam" id="PF08241"/>
    </source>
</evidence>
<evidence type="ECO:0000256" key="2">
    <source>
        <dbReference type="ARBA" id="ARBA00022679"/>
    </source>
</evidence>
<dbReference type="PANTHER" id="PTHR13090">
    <property type="entry name" value="ARGININE-HYDROXYLASE NDUFAF5, MITOCHONDRIAL"/>
    <property type="match status" value="1"/>
</dbReference>
<dbReference type="CDD" id="cd02440">
    <property type="entry name" value="AdoMet_MTases"/>
    <property type="match status" value="1"/>
</dbReference>
<gene>
    <name evidence="4" type="ORF">CWE23_09205</name>
</gene>
<protein>
    <submittedName>
        <fullName evidence="4">Biotin synthase</fullName>
    </submittedName>
</protein>
<keyword evidence="5" id="KW-1185">Reference proteome</keyword>
<evidence type="ECO:0000256" key="1">
    <source>
        <dbReference type="ARBA" id="ARBA00022603"/>
    </source>
</evidence>
<comment type="caution">
    <text evidence="4">The sequence shown here is derived from an EMBL/GenBank/DDBJ whole genome shotgun (WGS) entry which is preliminary data.</text>
</comment>
<evidence type="ECO:0000313" key="5">
    <source>
        <dbReference type="Proteomes" id="UP000286680"/>
    </source>
</evidence>
<accession>A0AA94JE47</accession>
<dbReference type="PANTHER" id="PTHR13090:SF1">
    <property type="entry name" value="ARGININE-HYDROXYLASE NDUFAF5, MITOCHONDRIAL"/>
    <property type="match status" value="1"/>
</dbReference>
<dbReference type="EMBL" id="PIPS01000002">
    <property type="protein sequence ID" value="RUO43506.1"/>
    <property type="molecule type" value="Genomic_DNA"/>
</dbReference>
<dbReference type="InterPro" id="IPR029063">
    <property type="entry name" value="SAM-dependent_MTases_sf"/>
</dbReference>
<dbReference type="InterPro" id="IPR013216">
    <property type="entry name" value="Methyltransf_11"/>
</dbReference>
<dbReference type="GO" id="GO:0032259">
    <property type="term" value="P:methylation"/>
    <property type="evidence" value="ECO:0007669"/>
    <property type="project" value="UniProtKB-KW"/>
</dbReference>
<evidence type="ECO:0000313" key="4">
    <source>
        <dbReference type="EMBL" id="RUO43506.1"/>
    </source>
</evidence>
<dbReference type="SUPFAM" id="SSF53335">
    <property type="entry name" value="S-adenosyl-L-methionine-dependent methyltransferases"/>
    <property type="match status" value="1"/>
</dbReference>
<reference evidence="5" key="1">
    <citation type="journal article" date="2018" name="Front. Microbiol.">
        <title>Genome-Based Analysis Reveals the Taxonomy and Diversity of the Family Idiomarinaceae.</title>
        <authorList>
            <person name="Liu Y."/>
            <person name="Lai Q."/>
            <person name="Shao Z."/>
        </authorList>
    </citation>
    <scope>NUCLEOTIDE SEQUENCE [LARGE SCALE GENOMIC DNA]</scope>
    <source>
        <strain evidence="5">SN-14</strain>
    </source>
</reference>
<feature type="domain" description="Methyltransferase type 11" evidence="3">
    <location>
        <begin position="53"/>
        <end position="145"/>
    </location>
</feature>
<dbReference type="RefSeq" id="WP_126820062.1">
    <property type="nucleotide sequence ID" value="NZ_PIPS01000002.1"/>
</dbReference>
<keyword evidence="2" id="KW-0808">Transferase</keyword>